<name>A0ABY6T2F9_9GAMM</name>
<dbReference type="GO" id="GO:0047971">
    <property type="term" value="F:guanidinobutyrase activity"/>
    <property type="evidence" value="ECO:0007669"/>
    <property type="project" value="UniProtKB-EC"/>
</dbReference>
<proteinExistence type="predicted"/>
<dbReference type="SUPFAM" id="SSF52768">
    <property type="entry name" value="Arginase/deacetylase"/>
    <property type="match status" value="1"/>
</dbReference>
<dbReference type="Pfam" id="PF00491">
    <property type="entry name" value="Arginase"/>
    <property type="match status" value="1"/>
</dbReference>
<gene>
    <name evidence="1" type="primary">gbh</name>
    <name evidence="1" type="ORF">NCTC11976_00360</name>
</gene>
<protein>
    <submittedName>
        <fullName evidence="1">Guanidinobutyrase</fullName>
        <ecNumber evidence="1">3.5.3.7</ecNumber>
    </submittedName>
</protein>
<dbReference type="Gene3D" id="3.40.800.10">
    <property type="entry name" value="Ureohydrolase domain"/>
    <property type="match status" value="1"/>
</dbReference>
<organism evidence="1 2">
    <name type="scientific">Legionella cherrii</name>
    <dbReference type="NCBI Taxonomy" id="28084"/>
    <lineage>
        <taxon>Bacteria</taxon>
        <taxon>Pseudomonadati</taxon>
        <taxon>Pseudomonadota</taxon>
        <taxon>Gammaproteobacteria</taxon>
        <taxon>Legionellales</taxon>
        <taxon>Legionellaceae</taxon>
        <taxon>Legionella</taxon>
    </lineage>
</organism>
<keyword evidence="1" id="KW-0378">Hydrolase</keyword>
<dbReference type="EC" id="3.5.3.7" evidence="1"/>
<dbReference type="InterPro" id="IPR023696">
    <property type="entry name" value="Ureohydrolase_dom_sf"/>
</dbReference>
<sequence length="63" mass="6506">MPGGLSSAMQREILWGLVGLNMVGGDVVEVSPPYDVAQTTALVGATVAIDMLHILGDAKLRLG</sequence>
<evidence type="ECO:0000313" key="2">
    <source>
        <dbReference type="Proteomes" id="UP000277577"/>
    </source>
</evidence>
<dbReference type="Proteomes" id="UP000277577">
    <property type="component" value="Chromosome"/>
</dbReference>
<dbReference type="InterPro" id="IPR006035">
    <property type="entry name" value="Ureohydrolase"/>
</dbReference>
<evidence type="ECO:0000313" key="1">
    <source>
        <dbReference type="EMBL" id="VEB33462.1"/>
    </source>
</evidence>
<reference evidence="1 2" key="1">
    <citation type="submission" date="2018-12" db="EMBL/GenBank/DDBJ databases">
        <authorList>
            <consortium name="Pathogen Informatics"/>
        </authorList>
    </citation>
    <scope>NUCLEOTIDE SEQUENCE [LARGE SCALE GENOMIC DNA]</scope>
    <source>
        <strain evidence="1 2">NCTC11976</strain>
    </source>
</reference>
<keyword evidence="2" id="KW-1185">Reference proteome</keyword>
<dbReference type="EMBL" id="LR134173">
    <property type="protein sequence ID" value="VEB33462.1"/>
    <property type="molecule type" value="Genomic_DNA"/>
</dbReference>
<accession>A0ABY6T2F9</accession>